<dbReference type="AlphaFoldDB" id="A0A8J2K5M5"/>
<feature type="non-terminal residue" evidence="1">
    <location>
        <position position="1"/>
    </location>
</feature>
<dbReference type="EMBL" id="CAJVCH010221986">
    <property type="protein sequence ID" value="CAG7731954.1"/>
    <property type="molecule type" value="Genomic_DNA"/>
</dbReference>
<sequence length="147" mass="16950">MALSAAVYIELYNHLESYNEKSDLPQEIRNAAEAACNKLNKYYPDSDGLAYIFGLLLDPRCKQEWYKSVGIHADITKRNKSAAVGFWDEDYKPQIDSQSEANTLEGVILASQMKRKRFSKHDEFRQYLALPPFQVEKVPNNDILCRK</sequence>
<gene>
    <name evidence="1" type="ORF">AFUS01_LOCUS20503</name>
</gene>
<dbReference type="Proteomes" id="UP000708208">
    <property type="component" value="Unassembled WGS sequence"/>
</dbReference>
<name>A0A8J2K5M5_9HEXA</name>
<organism evidence="1 2">
    <name type="scientific">Allacma fusca</name>
    <dbReference type="NCBI Taxonomy" id="39272"/>
    <lineage>
        <taxon>Eukaryota</taxon>
        <taxon>Metazoa</taxon>
        <taxon>Ecdysozoa</taxon>
        <taxon>Arthropoda</taxon>
        <taxon>Hexapoda</taxon>
        <taxon>Collembola</taxon>
        <taxon>Symphypleona</taxon>
        <taxon>Sminthuridae</taxon>
        <taxon>Allacma</taxon>
    </lineage>
</organism>
<protein>
    <submittedName>
        <fullName evidence="1">Uncharacterized protein</fullName>
    </submittedName>
</protein>
<evidence type="ECO:0000313" key="2">
    <source>
        <dbReference type="Proteomes" id="UP000708208"/>
    </source>
</evidence>
<keyword evidence="2" id="KW-1185">Reference proteome</keyword>
<accession>A0A8J2K5M5</accession>
<comment type="caution">
    <text evidence="1">The sequence shown here is derived from an EMBL/GenBank/DDBJ whole genome shotgun (WGS) entry which is preliminary data.</text>
</comment>
<proteinExistence type="predicted"/>
<reference evidence="1" key="1">
    <citation type="submission" date="2021-06" db="EMBL/GenBank/DDBJ databases">
        <authorList>
            <person name="Hodson N. C."/>
            <person name="Mongue J. A."/>
            <person name="Jaron S. K."/>
        </authorList>
    </citation>
    <scope>NUCLEOTIDE SEQUENCE</scope>
</reference>
<dbReference type="OrthoDB" id="117690at2759"/>
<evidence type="ECO:0000313" key="1">
    <source>
        <dbReference type="EMBL" id="CAG7731954.1"/>
    </source>
</evidence>